<accession>A0ABM8WLX6</accession>
<dbReference type="PRINTS" id="PR00039">
    <property type="entry name" value="HTHLYSR"/>
</dbReference>
<dbReference type="SUPFAM" id="SSF46785">
    <property type="entry name" value="Winged helix' DNA-binding domain"/>
    <property type="match status" value="1"/>
</dbReference>
<evidence type="ECO:0000256" key="2">
    <source>
        <dbReference type="ARBA" id="ARBA00023015"/>
    </source>
</evidence>
<dbReference type="RefSeq" id="WP_224040112.1">
    <property type="nucleotide sequence ID" value="NZ_CAJZAH010000001.1"/>
</dbReference>
<dbReference type="CDD" id="cd08440">
    <property type="entry name" value="PBP2_LTTR_like_4"/>
    <property type="match status" value="1"/>
</dbReference>
<dbReference type="Pfam" id="PF03466">
    <property type="entry name" value="LysR_substrate"/>
    <property type="match status" value="1"/>
</dbReference>
<dbReference type="PROSITE" id="PS50931">
    <property type="entry name" value="HTH_LYSR"/>
    <property type="match status" value="1"/>
</dbReference>
<evidence type="ECO:0000256" key="4">
    <source>
        <dbReference type="ARBA" id="ARBA00023163"/>
    </source>
</evidence>
<dbReference type="Gene3D" id="3.40.190.290">
    <property type="match status" value="1"/>
</dbReference>
<feature type="domain" description="HTH lysR-type" evidence="6">
    <location>
        <begin position="1"/>
        <end position="60"/>
    </location>
</feature>
<evidence type="ECO:0000256" key="3">
    <source>
        <dbReference type="ARBA" id="ARBA00023125"/>
    </source>
</evidence>
<dbReference type="InterPro" id="IPR000847">
    <property type="entry name" value="LysR_HTH_N"/>
</dbReference>
<dbReference type="Gene3D" id="1.10.10.10">
    <property type="entry name" value="Winged helix-like DNA-binding domain superfamily/Winged helix DNA-binding domain"/>
    <property type="match status" value="1"/>
</dbReference>
<dbReference type="InterPro" id="IPR050950">
    <property type="entry name" value="HTH-type_LysR_regulators"/>
</dbReference>
<dbReference type="Pfam" id="PF00126">
    <property type="entry name" value="HTH_1"/>
    <property type="match status" value="1"/>
</dbReference>
<reference evidence="7 8" key="1">
    <citation type="submission" date="2021-08" db="EMBL/GenBank/DDBJ databases">
        <authorList>
            <person name="Peeters C."/>
        </authorList>
    </citation>
    <scope>NUCLEOTIDE SEQUENCE [LARGE SCALE GENOMIC DNA]</scope>
    <source>
        <strain evidence="7 8">LMG 21510</strain>
    </source>
</reference>
<name>A0ABM8WLX6_9BURK</name>
<dbReference type="PANTHER" id="PTHR30419:SF14">
    <property type="entry name" value="LYSR FAMILY TRANSCRIPTIONAL REGULATOR"/>
    <property type="match status" value="1"/>
</dbReference>
<dbReference type="EMBL" id="CAJZAH010000001">
    <property type="protein sequence ID" value="CAG9168364.1"/>
    <property type="molecule type" value="Genomic_DNA"/>
</dbReference>
<comment type="caution">
    <text evidence="7">The sequence shown here is derived from an EMBL/GenBank/DDBJ whole genome shotgun (WGS) entry which is preliminary data.</text>
</comment>
<dbReference type="SUPFAM" id="SSF53850">
    <property type="entry name" value="Periplasmic binding protein-like II"/>
    <property type="match status" value="1"/>
</dbReference>
<keyword evidence="3" id="KW-0238">DNA-binding</keyword>
<keyword evidence="4" id="KW-0804">Transcription</keyword>
<evidence type="ECO:0000313" key="7">
    <source>
        <dbReference type="EMBL" id="CAG9168364.1"/>
    </source>
</evidence>
<dbReference type="PANTHER" id="PTHR30419">
    <property type="entry name" value="HTH-TYPE TRANSCRIPTIONAL REGULATOR YBHD"/>
    <property type="match status" value="1"/>
</dbReference>
<proteinExistence type="inferred from homology"/>
<organism evidence="7 8">
    <name type="scientific">Cupriavidus respiraculi</name>
    <dbReference type="NCBI Taxonomy" id="195930"/>
    <lineage>
        <taxon>Bacteria</taxon>
        <taxon>Pseudomonadati</taxon>
        <taxon>Pseudomonadota</taxon>
        <taxon>Betaproteobacteria</taxon>
        <taxon>Burkholderiales</taxon>
        <taxon>Burkholderiaceae</taxon>
        <taxon>Cupriavidus</taxon>
    </lineage>
</organism>
<evidence type="ECO:0000256" key="1">
    <source>
        <dbReference type="ARBA" id="ARBA00009437"/>
    </source>
</evidence>
<comment type="similarity">
    <text evidence="1">Belongs to the LysR transcriptional regulatory family.</text>
</comment>
<dbReference type="InterPro" id="IPR001190">
    <property type="entry name" value="SRCR"/>
</dbReference>
<evidence type="ECO:0000259" key="6">
    <source>
        <dbReference type="PROSITE" id="PS50931"/>
    </source>
</evidence>
<dbReference type="Proteomes" id="UP000721236">
    <property type="component" value="Unassembled WGS sequence"/>
</dbReference>
<keyword evidence="2" id="KW-0805">Transcription regulation</keyword>
<dbReference type="InterPro" id="IPR036388">
    <property type="entry name" value="WH-like_DNA-bd_sf"/>
</dbReference>
<dbReference type="InterPro" id="IPR036390">
    <property type="entry name" value="WH_DNA-bd_sf"/>
</dbReference>
<feature type="domain" description="SRCR" evidence="5">
    <location>
        <begin position="81"/>
        <end position="137"/>
    </location>
</feature>
<evidence type="ECO:0000259" key="5">
    <source>
        <dbReference type="PROSITE" id="PS50287"/>
    </source>
</evidence>
<gene>
    <name evidence="7" type="primary">cynR_3</name>
    <name evidence="7" type="ORF">LMG21510_01048</name>
</gene>
<keyword evidence="8" id="KW-1185">Reference proteome</keyword>
<dbReference type="InterPro" id="IPR005119">
    <property type="entry name" value="LysR_subst-bd"/>
</dbReference>
<dbReference type="PROSITE" id="PS50287">
    <property type="entry name" value="SRCR_2"/>
    <property type="match status" value="1"/>
</dbReference>
<sequence>MNVSLPQLKAFAAVARQKSFTKAAVELGLTQSAISRSVRELEEEIDQRLFDRTTRQVELTDAGEHLSQRICHLIEEVEQTLRDSHGGARPCQGVVHIATDPVLSSMSLPAWLAGCREAWPAIGVALRDKAQDAVLHCVRSGEVDFGLAIDPSSCEELYCEPLCQDPYHAVLPAGHPLAAGESIAWGDLNDARVLTLDQNCGVRPTVERALANYHVRVDSLQLLGHFSAVFGMVRMGQGVGIVPARSREGGVHAGVVCRPLRPQVVSTVMLVRRKSRSLKPNAAAIWDAMKRLEYVERPAEVPAQLVRLQPELLS</sequence>
<protein>
    <submittedName>
        <fullName evidence="7">HTH-type transcriptional regulator CynR</fullName>
    </submittedName>
</protein>
<evidence type="ECO:0000313" key="8">
    <source>
        <dbReference type="Proteomes" id="UP000721236"/>
    </source>
</evidence>